<evidence type="ECO:0000313" key="4">
    <source>
        <dbReference type="Proteomes" id="UP001165065"/>
    </source>
</evidence>
<dbReference type="InterPro" id="IPR001683">
    <property type="entry name" value="PX_dom"/>
</dbReference>
<dbReference type="SMART" id="SM00312">
    <property type="entry name" value="PX"/>
    <property type="match status" value="1"/>
</dbReference>
<accession>A0A9W7FXN2</accession>
<feature type="compositionally biased region" description="Basic residues" evidence="1">
    <location>
        <begin position="332"/>
        <end position="341"/>
    </location>
</feature>
<dbReference type="OrthoDB" id="198739at2759"/>
<dbReference type="GO" id="GO:0035091">
    <property type="term" value="F:phosphatidylinositol binding"/>
    <property type="evidence" value="ECO:0007669"/>
    <property type="project" value="InterPro"/>
</dbReference>
<dbReference type="InterPro" id="IPR036871">
    <property type="entry name" value="PX_dom_sf"/>
</dbReference>
<dbReference type="CDD" id="cd06093">
    <property type="entry name" value="PX_domain"/>
    <property type="match status" value="1"/>
</dbReference>
<reference evidence="4" key="1">
    <citation type="journal article" date="2023" name="Commun. Biol.">
        <title>Genome analysis of Parmales, the sister group of diatoms, reveals the evolutionary specialization of diatoms from phago-mixotrophs to photoautotrophs.</title>
        <authorList>
            <person name="Ban H."/>
            <person name="Sato S."/>
            <person name="Yoshikawa S."/>
            <person name="Yamada K."/>
            <person name="Nakamura Y."/>
            <person name="Ichinomiya M."/>
            <person name="Sato N."/>
            <person name="Blanc-Mathieu R."/>
            <person name="Endo H."/>
            <person name="Kuwata A."/>
            <person name="Ogata H."/>
        </authorList>
    </citation>
    <scope>NUCLEOTIDE SEQUENCE [LARGE SCALE GENOMIC DNA]</scope>
</reference>
<evidence type="ECO:0000256" key="1">
    <source>
        <dbReference type="SAM" id="MobiDB-lite"/>
    </source>
</evidence>
<feature type="region of interest" description="Disordered" evidence="1">
    <location>
        <begin position="1"/>
        <end position="29"/>
    </location>
</feature>
<dbReference type="PANTHER" id="PTHR22775">
    <property type="entry name" value="SORTING NEXIN"/>
    <property type="match status" value="1"/>
</dbReference>
<dbReference type="SUPFAM" id="SSF64268">
    <property type="entry name" value="PX domain"/>
    <property type="match status" value="2"/>
</dbReference>
<proteinExistence type="predicted"/>
<sequence length="355" mass="39191">MAETLFSSYPKTSSANELFPKESGEVNVPPKPVFRTSSVDSYVPLPPAPSAPFEPVVRFSGTSKSSSTTGSMAPLSRAESEAVFSRVEYVSVESGRYYNSYRDSNGGMTPPKISIADSGYVVYEILVRANFDNAMAWTCHRRYKNFLELEESLPPPSSVELSGCVWDDEEDEEFDYKKGVRTNTIAEEGEKKKGKNTYPPRPTLPPKKLMGNFKSKLIESRRIALNKYLRYLFLNPYTRSCEAFLSFIAAERLINSLQMSGGLTASAGCTFFTSKDSNKSAVGFVPTPSPAKNQKQMGEETLTSFPYAFRSTNGAGALGGWGEKIEGFGSERKKKKNKASRRKDQDNGGSLCNIL</sequence>
<comment type="caution">
    <text evidence="3">The sequence shown here is derived from an EMBL/GenBank/DDBJ whole genome shotgun (WGS) entry which is preliminary data.</text>
</comment>
<keyword evidence="4" id="KW-1185">Reference proteome</keyword>
<dbReference type="Pfam" id="PF00787">
    <property type="entry name" value="PX"/>
    <property type="match status" value="1"/>
</dbReference>
<feature type="region of interest" description="Disordered" evidence="1">
    <location>
        <begin position="322"/>
        <end position="355"/>
    </location>
</feature>
<dbReference type="Gene3D" id="3.30.1520.10">
    <property type="entry name" value="Phox-like domain"/>
    <property type="match status" value="1"/>
</dbReference>
<organism evidence="3 4">
    <name type="scientific">Triparma columacea</name>
    <dbReference type="NCBI Taxonomy" id="722753"/>
    <lineage>
        <taxon>Eukaryota</taxon>
        <taxon>Sar</taxon>
        <taxon>Stramenopiles</taxon>
        <taxon>Ochrophyta</taxon>
        <taxon>Bolidophyceae</taxon>
        <taxon>Parmales</taxon>
        <taxon>Triparmaceae</taxon>
        <taxon>Triparma</taxon>
    </lineage>
</organism>
<feature type="domain" description="PX" evidence="2">
    <location>
        <begin position="101"/>
        <end position="255"/>
    </location>
</feature>
<dbReference type="Proteomes" id="UP001165065">
    <property type="component" value="Unassembled WGS sequence"/>
</dbReference>
<feature type="region of interest" description="Disordered" evidence="1">
    <location>
        <begin position="185"/>
        <end position="205"/>
    </location>
</feature>
<evidence type="ECO:0000313" key="3">
    <source>
        <dbReference type="EMBL" id="GMI21986.1"/>
    </source>
</evidence>
<gene>
    <name evidence="3" type="ORF">TrCOL_g6581</name>
</gene>
<dbReference type="PROSITE" id="PS50195">
    <property type="entry name" value="PX"/>
    <property type="match status" value="1"/>
</dbReference>
<protein>
    <recommendedName>
        <fullName evidence="2">PX domain-containing protein</fullName>
    </recommendedName>
</protein>
<dbReference type="AlphaFoldDB" id="A0A9W7FXN2"/>
<dbReference type="PANTHER" id="PTHR22775:SF3">
    <property type="entry name" value="SORTING NEXIN-13"/>
    <property type="match status" value="1"/>
</dbReference>
<dbReference type="EMBL" id="BRYA01000540">
    <property type="protein sequence ID" value="GMI21986.1"/>
    <property type="molecule type" value="Genomic_DNA"/>
</dbReference>
<evidence type="ECO:0000259" key="2">
    <source>
        <dbReference type="PROSITE" id="PS50195"/>
    </source>
</evidence>
<name>A0A9W7FXN2_9STRA</name>
<feature type="compositionally biased region" description="Polar residues" evidence="1">
    <location>
        <begin position="1"/>
        <end position="16"/>
    </location>
</feature>